<name>A0A3Q9JMH1_9GAMM</name>
<dbReference type="Gene3D" id="2.40.160.10">
    <property type="entry name" value="Porin"/>
    <property type="match status" value="1"/>
</dbReference>
<accession>A0A3Q9JMH1</accession>
<comment type="similarity">
    <text evidence="1">Belongs to the outer membrane porin (Opr) (TC 1.B.25) family.</text>
</comment>
<evidence type="ECO:0000313" key="5">
    <source>
        <dbReference type="EMBL" id="AZS51551.1"/>
    </source>
</evidence>
<keyword evidence="6" id="KW-1185">Reference proteome</keyword>
<dbReference type="PANTHER" id="PTHR34596">
    <property type="entry name" value="CHITOPORIN"/>
    <property type="match status" value="1"/>
</dbReference>
<evidence type="ECO:0000313" key="6">
    <source>
        <dbReference type="Proteomes" id="UP000273143"/>
    </source>
</evidence>
<keyword evidence="3 4" id="KW-0732">Signal</keyword>
<dbReference type="EMBL" id="CP029822">
    <property type="protein sequence ID" value="AZS51551.1"/>
    <property type="molecule type" value="Genomic_DNA"/>
</dbReference>
<dbReference type="InterPro" id="IPR005318">
    <property type="entry name" value="OM_porin_bac"/>
</dbReference>
<dbReference type="GO" id="GO:0016020">
    <property type="term" value="C:membrane"/>
    <property type="evidence" value="ECO:0007669"/>
    <property type="project" value="InterPro"/>
</dbReference>
<dbReference type="PANTHER" id="PTHR34596:SF2">
    <property type="entry name" value="CHITOPORIN"/>
    <property type="match status" value="1"/>
</dbReference>
<feature type="chain" id="PRO_5018695351" evidence="4">
    <location>
        <begin position="24"/>
        <end position="450"/>
    </location>
</feature>
<proteinExistence type="inferred from homology"/>
<evidence type="ECO:0000256" key="3">
    <source>
        <dbReference type="ARBA" id="ARBA00022729"/>
    </source>
</evidence>
<dbReference type="Proteomes" id="UP000273143">
    <property type="component" value="Chromosome"/>
</dbReference>
<dbReference type="Pfam" id="PF03573">
    <property type="entry name" value="OprD"/>
    <property type="match status" value="1"/>
</dbReference>
<evidence type="ECO:0000256" key="4">
    <source>
        <dbReference type="SAM" id="SignalP"/>
    </source>
</evidence>
<dbReference type="RefSeq" id="WP_127164298.1">
    <property type="nucleotide sequence ID" value="NZ_CP029822.1"/>
</dbReference>
<feature type="signal peptide" evidence="4">
    <location>
        <begin position="1"/>
        <end position="23"/>
    </location>
</feature>
<gene>
    <name evidence="5" type="ORF">DM558_12565</name>
</gene>
<evidence type="ECO:0000256" key="1">
    <source>
        <dbReference type="ARBA" id="ARBA00009075"/>
    </source>
</evidence>
<evidence type="ECO:0000256" key="2">
    <source>
        <dbReference type="ARBA" id="ARBA00022448"/>
    </source>
</evidence>
<dbReference type="AlphaFoldDB" id="A0A3Q9JMH1"/>
<dbReference type="InterPro" id="IPR023614">
    <property type="entry name" value="Porin_dom_sf"/>
</dbReference>
<sequence length="450" mass="49742">MQSTKRVALLVISCLTYSQFLLASEQSESKGFIEDSKWNAHARSLYFSRDFKSSHNTGQSKRMAWGLGLSTVFESGFTEGTVGFGLDAWGLQGIRLDGGRGHANAAMDVTPVGDSGRAAHDWSQLGGAVKARISNTTIKYGNQFVSLPILMTDSSRLLPESVTGTLITSKEIENLEINAGHFTAISGAHSTGHDNSGYPSAYYVGMKRLDFIGGTYQFTDNLATSLYYSWNKDIAKRAYGNINYTYPIDNQQSVNVDFNIYHTDYDKKYVRRTSEGDIDKSINNTIWSLAGKYSYDAHSFIVAYQQSMGGWYGHGYDYGSGYGTNDGGSSIWLANSYESDFNAKDEKSLQLSYELSGAGIGIPGLAFKSAYVYGWNADTAAYSGGKRGKERELFNQVSYTIQQGAAKDLAFKVRSSFYRATNRFSYGDNNELRVYVDYPLDLVALIKNNK</sequence>
<organism evidence="5 6">
    <name type="scientific">Entomomonas moraniae</name>
    <dbReference type="NCBI Taxonomy" id="2213226"/>
    <lineage>
        <taxon>Bacteria</taxon>
        <taxon>Pseudomonadati</taxon>
        <taxon>Pseudomonadota</taxon>
        <taxon>Gammaproteobacteria</taxon>
        <taxon>Pseudomonadales</taxon>
        <taxon>Pseudomonadaceae</taxon>
        <taxon>Entomomonas</taxon>
    </lineage>
</organism>
<protein>
    <submittedName>
        <fullName evidence="5">Porin</fullName>
    </submittedName>
</protein>
<reference evidence="6" key="1">
    <citation type="submission" date="2018-06" db="EMBL/GenBank/DDBJ databases">
        <title>Complete genome of Pseudomonas insecticola strain QZS01.</title>
        <authorList>
            <person name="Wang J."/>
            <person name="Su Q."/>
        </authorList>
    </citation>
    <scope>NUCLEOTIDE SEQUENCE [LARGE SCALE GENOMIC DNA]</scope>
    <source>
        <strain evidence="6">QZS01</strain>
    </source>
</reference>
<keyword evidence="2" id="KW-0813">Transport</keyword>
<dbReference type="GO" id="GO:0015288">
    <property type="term" value="F:porin activity"/>
    <property type="evidence" value="ECO:0007669"/>
    <property type="project" value="TreeGrafter"/>
</dbReference>
<dbReference type="KEGG" id="emo:DM558_12565"/>